<keyword evidence="4" id="KW-1185">Reference proteome</keyword>
<protein>
    <recommendedName>
        <fullName evidence="5">YggT family protein</fullName>
    </recommendedName>
</protein>
<comment type="similarity">
    <text evidence="1">Belongs to the YggT family.</text>
</comment>
<comment type="caution">
    <text evidence="3">The sequence shown here is derived from an EMBL/GenBank/DDBJ whole genome shotgun (WGS) entry which is preliminary data.</text>
</comment>
<dbReference type="EMBL" id="PIQF01000005">
    <property type="protein sequence ID" value="RUO72769.1"/>
    <property type="molecule type" value="Genomic_DNA"/>
</dbReference>
<evidence type="ECO:0000313" key="3">
    <source>
        <dbReference type="EMBL" id="RUO72769.1"/>
    </source>
</evidence>
<gene>
    <name evidence="3" type="ORF">CWI81_12360</name>
</gene>
<evidence type="ECO:0000256" key="2">
    <source>
        <dbReference type="SAM" id="Phobius"/>
    </source>
</evidence>
<dbReference type="RefSeq" id="WP_126785617.1">
    <property type="nucleotide sequence ID" value="NZ_PIQF01000005.1"/>
</dbReference>
<feature type="transmembrane region" description="Helical" evidence="2">
    <location>
        <begin position="62"/>
        <end position="84"/>
    </location>
</feature>
<name>A0A432Z4M6_9GAMM</name>
<dbReference type="Proteomes" id="UP000287908">
    <property type="component" value="Unassembled WGS sequence"/>
</dbReference>
<dbReference type="PANTHER" id="PTHR33219:SF14">
    <property type="entry name" value="PROTEIN COFACTOR ASSEMBLY OF COMPLEX C SUBUNIT B CCB3, CHLOROPLASTIC-RELATED"/>
    <property type="match status" value="1"/>
</dbReference>
<dbReference type="AlphaFoldDB" id="A0A432Z4M6"/>
<organism evidence="3 4">
    <name type="scientific">Idiomarina seosinensis</name>
    <dbReference type="NCBI Taxonomy" id="281739"/>
    <lineage>
        <taxon>Bacteria</taxon>
        <taxon>Pseudomonadati</taxon>
        <taxon>Pseudomonadota</taxon>
        <taxon>Gammaproteobacteria</taxon>
        <taxon>Alteromonadales</taxon>
        <taxon>Idiomarinaceae</taxon>
        <taxon>Idiomarina</taxon>
    </lineage>
</organism>
<dbReference type="GO" id="GO:0016020">
    <property type="term" value="C:membrane"/>
    <property type="evidence" value="ECO:0007669"/>
    <property type="project" value="InterPro"/>
</dbReference>
<accession>A0A432Z4M6</accession>
<dbReference type="OrthoDB" id="9806665at2"/>
<keyword evidence="2" id="KW-0472">Membrane</keyword>
<proteinExistence type="inferred from homology"/>
<feature type="transmembrane region" description="Helical" evidence="2">
    <location>
        <begin position="6"/>
        <end position="25"/>
    </location>
</feature>
<feature type="transmembrane region" description="Helical" evidence="2">
    <location>
        <begin position="154"/>
        <end position="173"/>
    </location>
</feature>
<evidence type="ECO:0008006" key="5">
    <source>
        <dbReference type="Google" id="ProtNLM"/>
    </source>
</evidence>
<keyword evidence="2" id="KW-1133">Transmembrane helix</keyword>
<feature type="transmembrane region" description="Helical" evidence="2">
    <location>
        <begin position="90"/>
        <end position="115"/>
    </location>
</feature>
<dbReference type="InterPro" id="IPR003425">
    <property type="entry name" value="CCB3/YggT"/>
</dbReference>
<sequence length="175" mass="19302">MNNAMTFLVATIIDLYLIIVLLRVWMQLVKADYYNPLSQFVVKATQPVIAPLRKLLPMAGRLDTASVALALALGMLKITALIWLNGYGLAALPIIVQGVLTTISSLLSMLFWILIIRAILSWFSQGYNPMEAMLHQLTEPLLAPVRRVIPPIGGLDLSVLIVIIALQFLRVLIGV</sequence>
<reference evidence="3 4" key="1">
    <citation type="journal article" date="2011" name="Front. Microbiol.">
        <title>Genomic signatures of strain selection and enhancement in Bacillus atrophaeus var. globigii, a historical biowarfare simulant.</title>
        <authorList>
            <person name="Gibbons H.S."/>
            <person name="Broomall S.M."/>
            <person name="McNew L.A."/>
            <person name="Daligault H."/>
            <person name="Chapman C."/>
            <person name="Bruce D."/>
            <person name="Karavis M."/>
            <person name="Krepps M."/>
            <person name="McGregor P.A."/>
            <person name="Hong C."/>
            <person name="Park K.H."/>
            <person name="Akmal A."/>
            <person name="Feldman A."/>
            <person name="Lin J.S."/>
            <person name="Chang W.E."/>
            <person name="Higgs B.W."/>
            <person name="Demirev P."/>
            <person name="Lindquist J."/>
            <person name="Liem A."/>
            <person name="Fochler E."/>
            <person name="Read T.D."/>
            <person name="Tapia R."/>
            <person name="Johnson S."/>
            <person name="Bishop-Lilly K.A."/>
            <person name="Detter C."/>
            <person name="Han C."/>
            <person name="Sozhamannan S."/>
            <person name="Rosenzweig C.N."/>
            <person name="Skowronski E.W."/>
        </authorList>
    </citation>
    <scope>NUCLEOTIDE SEQUENCE [LARGE SCALE GENOMIC DNA]</scope>
    <source>
        <strain evidence="3 4">CL-SP19</strain>
    </source>
</reference>
<keyword evidence="2" id="KW-0812">Transmembrane</keyword>
<dbReference type="PANTHER" id="PTHR33219">
    <property type="entry name" value="YLMG HOMOLOG PROTEIN 2, CHLOROPLASTIC"/>
    <property type="match status" value="1"/>
</dbReference>
<evidence type="ECO:0000256" key="1">
    <source>
        <dbReference type="ARBA" id="ARBA00010894"/>
    </source>
</evidence>
<evidence type="ECO:0000313" key="4">
    <source>
        <dbReference type="Proteomes" id="UP000287908"/>
    </source>
</evidence>
<dbReference type="Pfam" id="PF02325">
    <property type="entry name" value="CCB3_YggT"/>
    <property type="match status" value="2"/>
</dbReference>